<comment type="caution">
    <text evidence="1">The sequence shown here is derived from an EMBL/GenBank/DDBJ whole genome shotgun (WGS) entry which is preliminary data.</text>
</comment>
<dbReference type="AlphaFoldDB" id="A0A9P5PAW6"/>
<organism evidence="1 2">
    <name type="scientific">Rhodocollybia butyracea</name>
    <dbReference type="NCBI Taxonomy" id="206335"/>
    <lineage>
        <taxon>Eukaryota</taxon>
        <taxon>Fungi</taxon>
        <taxon>Dikarya</taxon>
        <taxon>Basidiomycota</taxon>
        <taxon>Agaricomycotina</taxon>
        <taxon>Agaricomycetes</taxon>
        <taxon>Agaricomycetidae</taxon>
        <taxon>Agaricales</taxon>
        <taxon>Marasmiineae</taxon>
        <taxon>Omphalotaceae</taxon>
        <taxon>Rhodocollybia</taxon>
    </lineage>
</organism>
<dbReference type="EMBL" id="JADNRY010000260">
    <property type="protein sequence ID" value="KAF9060103.1"/>
    <property type="molecule type" value="Genomic_DNA"/>
</dbReference>
<reference evidence="1" key="1">
    <citation type="submission" date="2020-11" db="EMBL/GenBank/DDBJ databases">
        <authorList>
            <consortium name="DOE Joint Genome Institute"/>
            <person name="Ahrendt S."/>
            <person name="Riley R."/>
            <person name="Andreopoulos W."/>
            <person name="Labutti K."/>
            <person name="Pangilinan J."/>
            <person name="Ruiz-Duenas F.J."/>
            <person name="Barrasa J.M."/>
            <person name="Sanchez-Garcia M."/>
            <person name="Camarero S."/>
            <person name="Miyauchi S."/>
            <person name="Serrano A."/>
            <person name="Linde D."/>
            <person name="Babiker R."/>
            <person name="Drula E."/>
            <person name="Ayuso-Fernandez I."/>
            <person name="Pacheco R."/>
            <person name="Padilla G."/>
            <person name="Ferreira P."/>
            <person name="Barriuso J."/>
            <person name="Kellner H."/>
            <person name="Castanera R."/>
            <person name="Alfaro M."/>
            <person name="Ramirez L."/>
            <person name="Pisabarro A.G."/>
            <person name="Kuo A."/>
            <person name="Tritt A."/>
            <person name="Lipzen A."/>
            <person name="He G."/>
            <person name="Yan M."/>
            <person name="Ng V."/>
            <person name="Cullen D."/>
            <person name="Martin F."/>
            <person name="Rosso M.-N."/>
            <person name="Henrissat B."/>
            <person name="Hibbett D."/>
            <person name="Martinez A.T."/>
            <person name="Grigoriev I.V."/>
        </authorList>
    </citation>
    <scope>NUCLEOTIDE SEQUENCE</scope>
    <source>
        <strain evidence="1">AH 40177</strain>
    </source>
</reference>
<evidence type="ECO:0000313" key="2">
    <source>
        <dbReference type="Proteomes" id="UP000772434"/>
    </source>
</evidence>
<protein>
    <submittedName>
        <fullName evidence="1">Uncharacterized protein</fullName>
    </submittedName>
</protein>
<name>A0A9P5PAW6_9AGAR</name>
<evidence type="ECO:0000313" key="1">
    <source>
        <dbReference type="EMBL" id="KAF9060103.1"/>
    </source>
</evidence>
<gene>
    <name evidence="1" type="ORF">BDP27DRAFT_435805</name>
</gene>
<proteinExistence type="predicted"/>
<sequence>MRFMHCWLPVLNNKFLKSSGVCAGPPENLQRFALVRQTRLDFLYSTFSSQQQARTSTADFYGVTNLSEQRQPVGVQMTSIISKALDSDLLRPQQMIFFYRKAKSLYFLRL</sequence>
<keyword evidence="2" id="KW-1185">Reference proteome</keyword>
<accession>A0A9P5PAW6</accession>
<dbReference type="Proteomes" id="UP000772434">
    <property type="component" value="Unassembled WGS sequence"/>
</dbReference>